<evidence type="ECO:0000313" key="3">
    <source>
        <dbReference type="EMBL" id="MDQ2091208.1"/>
    </source>
</evidence>
<sequence>MAVTFEVLYLGTAPEIDTAEGNVLSENDGALVGMTFGSTDAPLAYNAQHTLSPVGYSGGTSNMYDIDNTISNDTFSIDGGPAQTFDGLAVYNATITYADGTPSATITAVVIQDADGNLYLVPETSANADHAAMTAAPIASITLDSIYTISSGRLVADRQSTDFVCYALGTDILTDRGNVPVECLRPGNHVMTLDRGAQPIRWIHSGMHLLDAEDTDAKPVLIGAGALGPGRPARDLIVSPQHRVLVGSNLQLQDFFGAEALAPAKFLTRLPGIRHMKSKRDITWVHFACDRHELVYANGCLSESLLLGPMVLNGMTHHDRRAAAEIFGQAPTPDAALNGPPARDFLRKREVQAMLRPRNRCRKVTRPHDDVSSAGLASHY</sequence>
<dbReference type="Pfam" id="PF13403">
    <property type="entry name" value="Hint_2"/>
    <property type="match status" value="1"/>
</dbReference>
<name>A0AAE3WEU0_9RHOB</name>
<gene>
    <name evidence="3" type="ORF">NO357_14990</name>
</gene>
<feature type="domain" description="Hedgehog/Intein (Hint)" evidence="2">
    <location>
        <begin position="164"/>
        <end position="308"/>
    </location>
</feature>
<dbReference type="EMBL" id="JANHAX010000004">
    <property type="protein sequence ID" value="MDQ2091208.1"/>
    <property type="molecule type" value="Genomic_DNA"/>
</dbReference>
<dbReference type="AlphaFoldDB" id="A0AAE3WEU0"/>
<reference evidence="3" key="1">
    <citation type="submission" date="2022-07" db="EMBL/GenBank/DDBJ databases">
        <authorList>
            <person name="Otstavnykh N."/>
            <person name="Isaeva M."/>
            <person name="Bystritskaya E."/>
        </authorList>
    </citation>
    <scope>NUCLEOTIDE SEQUENCE</scope>
    <source>
        <strain evidence="3">KCTC 52189</strain>
    </source>
</reference>
<evidence type="ECO:0000256" key="1">
    <source>
        <dbReference type="SAM" id="MobiDB-lite"/>
    </source>
</evidence>
<feature type="region of interest" description="Disordered" evidence="1">
    <location>
        <begin position="360"/>
        <end position="380"/>
    </location>
</feature>
<dbReference type="InterPro" id="IPR028992">
    <property type="entry name" value="Hedgehog/Intein_dom"/>
</dbReference>
<reference evidence="3" key="2">
    <citation type="submission" date="2023-02" db="EMBL/GenBank/DDBJ databases">
        <title>'Rhodoalgimonas zhirmunskyi' gen. nov., isolated from a red alga.</title>
        <authorList>
            <person name="Nedashkovskaya O.I."/>
            <person name="Otstavnykh N.Y."/>
            <person name="Bystritskaya E.P."/>
            <person name="Balabanova L.A."/>
            <person name="Isaeva M.P."/>
        </authorList>
    </citation>
    <scope>NUCLEOTIDE SEQUENCE</scope>
    <source>
        <strain evidence="3">KCTC 52189</strain>
    </source>
</reference>
<protein>
    <submittedName>
        <fullName evidence="3">Hint domain-containing protein</fullName>
    </submittedName>
</protein>
<keyword evidence="4" id="KW-1185">Reference proteome</keyword>
<comment type="caution">
    <text evidence="3">The sequence shown here is derived from an EMBL/GenBank/DDBJ whole genome shotgun (WGS) entry which is preliminary data.</text>
</comment>
<dbReference type="RefSeq" id="WP_306736493.1">
    <property type="nucleotide sequence ID" value="NZ_JANHAX010000004.1"/>
</dbReference>
<evidence type="ECO:0000259" key="2">
    <source>
        <dbReference type="Pfam" id="PF13403"/>
    </source>
</evidence>
<dbReference type="Proteomes" id="UP001226762">
    <property type="component" value="Unassembled WGS sequence"/>
</dbReference>
<proteinExistence type="predicted"/>
<dbReference type="InterPro" id="IPR036844">
    <property type="entry name" value="Hint_dom_sf"/>
</dbReference>
<organism evidence="3 4">
    <name type="scientific">Marimonas arenosa</name>
    <dbReference type="NCBI Taxonomy" id="1795305"/>
    <lineage>
        <taxon>Bacteria</taxon>
        <taxon>Pseudomonadati</taxon>
        <taxon>Pseudomonadota</taxon>
        <taxon>Alphaproteobacteria</taxon>
        <taxon>Rhodobacterales</taxon>
        <taxon>Paracoccaceae</taxon>
        <taxon>Marimonas</taxon>
    </lineage>
</organism>
<evidence type="ECO:0000313" key="4">
    <source>
        <dbReference type="Proteomes" id="UP001226762"/>
    </source>
</evidence>
<accession>A0AAE3WEU0</accession>
<dbReference type="SUPFAM" id="SSF51294">
    <property type="entry name" value="Hedgehog/intein (Hint) domain"/>
    <property type="match status" value="1"/>
</dbReference>